<feature type="region of interest" description="Disordered" evidence="1">
    <location>
        <begin position="63"/>
        <end position="158"/>
    </location>
</feature>
<evidence type="ECO:0000256" key="1">
    <source>
        <dbReference type="SAM" id="MobiDB-lite"/>
    </source>
</evidence>
<feature type="compositionally biased region" description="Low complexity" evidence="1">
    <location>
        <begin position="397"/>
        <end position="424"/>
    </location>
</feature>
<feature type="region of interest" description="Disordered" evidence="1">
    <location>
        <begin position="237"/>
        <end position="260"/>
    </location>
</feature>
<evidence type="ECO:0000313" key="2">
    <source>
        <dbReference type="EMBL" id="CAE0466491.1"/>
    </source>
</evidence>
<feature type="compositionally biased region" description="Polar residues" evidence="1">
    <location>
        <begin position="117"/>
        <end position="127"/>
    </location>
</feature>
<feature type="region of interest" description="Disordered" evidence="1">
    <location>
        <begin position="330"/>
        <end position="360"/>
    </location>
</feature>
<feature type="compositionally biased region" description="Pro residues" evidence="1">
    <location>
        <begin position="301"/>
        <end position="310"/>
    </location>
</feature>
<feature type="compositionally biased region" description="Low complexity" evidence="1">
    <location>
        <begin position="135"/>
        <end position="154"/>
    </location>
</feature>
<dbReference type="AlphaFoldDB" id="A0A7S3Q5F4"/>
<feature type="compositionally biased region" description="Acidic residues" evidence="1">
    <location>
        <begin position="90"/>
        <end position="102"/>
    </location>
</feature>
<feature type="compositionally biased region" description="Low complexity" evidence="1">
    <location>
        <begin position="24"/>
        <end position="38"/>
    </location>
</feature>
<dbReference type="EMBL" id="HBIO01014687">
    <property type="protein sequence ID" value="CAE0466491.1"/>
    <property type="molecule type" value="Transcribed_RNA"/>
</dbReference>
<sequence>MVAKHEAPMNFWETFSSIFTPKDSNNNSNNNNNNNSSNAIHNNASPYKRLLCTGTDADIALEKRNQTRRSKRQDYAKSKSGVWGPTHSSDEEDEKSVTEEESMSTSGGGGGGIGMLSPQTPVASSPHTPHGAGAGANNKKNNANTNANPNGNNASPQMAPKRIFEGMLNCASEVWNDYVNPTDGGMCKPCNTCKGDLEMTVDQKYGSKIDINGDAEAHLKKTPASNLVDGYGGKGKGYTTSTKGTTTTPTTTSTKGGAATSTVKSSICDDENARAAAKAMGVKHKAAAKSSSSDQLIPDMWAPPPAPPMSPGMGMSPQMHMQMQGQVIGMGQGQAQPAITPNSRRDRKRDPPPFNHINLDLKNDFSRSISELTMRSSLGEVSEKISDSRRMAYYAVGKNHGNSSSNNASGNDNSGNGNGKQNSSNGGGNRRCYFTGDLIRGGQPFYAGSVQQGLRTLVVFCLPNALGLPHREELERLNSIVASESEHCDRDREDLEAMEMKSSLSNISRKSTKSAKSGKSALSRISSIWSDGAAMESYHTEWTEDEHGNLCELIKPEWLLQALPEPNPELMTEMKMRFPDQFATLPKQVRGHQCWRLYMKFCFFSGLPIADGEMYYKVSDKISSKMSRKLYKAGIDEIILSHEVMEAVNGQSAEILRLPNKKTFRYLQKHYTQQCAKLSNRVFDRTSWEMVMPEV</sequence>
<feature type="region of interest" description="Disordered" evidence="1">
    <location>
        <begin position="22"/>
        <end position="42"/>
    </location>
</feature>
<reference evidence="2" key="1">
    <citation type="submission" date="2021-01" db="EMBL/GenBank/DDBJ databases">
        <authorList>
            <person name="Corre E."/>
            <person name="Pelletier E."/>
            <person name="Niang G."/>
            <person name="Scheremetjew M."/>
            <person name="Finn R."/>
            <person name="Kale V."/>
            <person name="Holt S."/>
            <person name="Cochrane G."/>
            <person name="Meng A."/>
            <person name="Brown T."/>
            <person name="Cohen L."/>
        </authorList>
    </citation>
    <scope>NUCLEOTIDE SEQUENCE</scope>
    <source>
        <strain evidence="2">MM31A-1</strain>
    </source>
</reference>
<protein>
    <submittedName>
        <fullName evidence="2">Uncharacterized protein</fullName>
    </submittedName>
</protein>
<gene>
    <name evidence="2" type="ORF">CDEB00056_LOCUS11343</name>
</gene>
<dbReference type="PANTHER" id="PTHR42264">
    <property type="entry name" value="EPHRIN_REC_LIKE DOMAIN-CONTAINING PROTEIN"/>
    <property type="match status" value="1"/>
</dbReference>
<proteinExistence type="predicted"/>
<feature type="region of interest" description="Disordered" evidence="1">
    <location>
        <begin position="288"/>
        <end position="312"/>
    </location>
</feature>
<feature type="region of interest" description="Disordered" evidence="1">
    <location>
        <begin position="397"/>
        <end position="428"/>
    </location>
</feature>
<organism evidence="2">
    <name type="scientific">Chaetoceros debilis</name>
    <dbReference type="NCBI Taxonomy" id="122233"/>
    <lineage>
        <taxon>Eukaryota</taxon>
        <taxon>Sar</taxon>
        <taxon>Stramenopiles</taxon>
        <taxon>Ochrophyta</taxon>
        <taxon>Bacillariophyta</taxon>
        <taxon>Coscinodiscophyceae</taxon>
        <taxon>Chaetocerotophycidae</taxon>
        <taxon>Chaetocerotales</taxon>
        <taxon>Chaetocerotaceae</taxon>
        <taxon>Chaetoceros</taxon>
    </lineage>
</organism>
<accession>A0A7S3Q5F4</accession>
<name>A0A7S3Q5F4_9STRA</name>